<keyword evidence="2" id="KW-1185">Reference proteome</keyword>
<dbReference type="AlphaFoldDB" id="A0AAE3G8E3"/>
<proteinExistence type="predicted"/>
<dbReference type="Pfam" id="PF07302">
    <property type="entry name" value="AroM"/>
    <property type="match status" value="1"/>
</dbReference>
<dbReference type="Proteomes" id="UP001206128">
    <property type="component" value="Unassembled WGS sequence"/>
</dbReference>
<evidence type="ECO:0000313" key="1">
    <source>
        <dbReference type="EMBL" id="MCP2163616.1"/>
    </source>
</evidence>
<name>A0AAE3G8E3_9PSEU</name>
<dbReference type="RefSeq" id="WP_253766413.1">
    <property type="nucleotide sequence ID" value="NZ_JAMTCK010000001.1"/>
</dbReference>
<dbReference type="InterPro" id="IPR010843">
    <property type="entry name" value="Uncharacterised_AroM"/>
</dbReference>
<gene>
    <name evidence="1" type="ORF">LX83_000456</name>
</gene>
<reference evidence="1" key="1">
    <citation type="submission" date="2022-06" db="EMBL/GenBank/DDBJ databases">
        <title>Genomic Encyclopedia of Archaeal and Bacterial Type Strains, Phase II (KMG-II): from individual species to whole genera.</title>
        <authorList>
            <person name="Goeker M."/>
        </authorList>
    </citation>
    <scope>NUCLEOTIDE SEQUENCE</scope>
    <source>
        <strain evidence="1">DSM 43935</strain>
    </source>
</reference>
<dbReference type="EMBL" id="JAMTCK010000001">
    <property type="protein sequence ID" value="MCP2163616.1"/>
    <property type="molecule type" value="Genomic_DNA"/>
</dbReference>
<comment type="caution">
    <text evidence="1">The sequence shown here is derived from an EMBL/GenBank/DDBJ whole genome shotgun (WGS) entry which is preliminary data.</text>
</comment>
<sequence length="241" mass="24777">MTTRRPVLGLVTIGQAPRDDLTPDVVPLLAGIDLVQHGALDPLGDRPTPDDLAALAPEPDEAPLTSRLRGGGAVVLGHRALLPLLADAVDRSEQDGATATLLLCTGHFAGLRASRPLLEAESLVQQGVRALAGDRPVGVVCPLPDQADDVRARWQHVLPGAVSTSVASPYTDGADVLAHAATQLASAGAHLLVLDCVGYTERMRAVAAEAAGRPVLLARALAVRLAAEFAVAGAGVRRVGV</sequence>
<organism evidence="1 2">
    <name type="scientific">Goodfellowiella coeruleoviolacea</name>
    <dbReference type="NCBI Taxonomy" id="334858"/>
    <lineage>
        <taxon>Bacteria</taxon>
        <taxon>Bacillati</taxon>
        <taxon>Actinomycetota</taxon>
        <taxon>Actinomycetes</taxon>
        <taxon>Pseudonocardiales</taxon>
        <taxon>Pseudonocardiaceae</taxon>
        <taxon>Goodfellowiella</taxon>
    </lineage>
</organism>
<accession>A0AAE3G8E3</accession>
<evidence type="ECO:0000313" key="2">
    <source>
        <dbReference type="Proteomes" id="UP001206128"/>
    </source>
</evidence>
<protein>
    <submittedName>
        <fullName evidence="1">Protein AroM</fullName>
    </submittedName>
</protein>